<dbReference type="NCBIfam" id="NF033788">
    <property type="entry name" value="HTH_metalloreg"/>
    <property type="match status" value="1"/>
</dbReference>
<dbReference type="Proteomes" id="UP000612282">
    <property type="component" value="Unassembled WGS sequence"/>
</dbReference>
<evidence type="ECO:0000256" key="1">
    <source>
        <dbReference type="ARBA" id="ARBA00006817"/>
    </source>
</evidence>
<feature type="region of interest" description="Disordered" evidence="2">
    <location>
        <begin position="114"/>
        <end position="133"/>
    </location>
</feature>
<keyword evidence="5" id="KW-1185">Reference proteome</keyword>
<dbReference type="InterPro" id="IPR023393">
    <property type="entry name" value="START-like_dom_sf"/>
</dbReference>
<name>A0ABQ3XGW1_9ACTN</name>
<organism evidence="4 5">
    <name type="scientific">Actinoplanes couchii</name>
    <dbReference type="NCBI Taxonomy" id="403638"/>
    <lineage>
        <taxon>Bacteria</taxon>
        <taxon>Bacillati</taxon>
        <taxon>Actinomycetota</taxon>
        <taxon>Actinomycetes</taxon>
        <taxon>Micromonosporales</taxon>
        <taxon>Micromonosporaceae</taxon>
        <taxon>Actinoplanes</taxon>
    </lineage>
</organism>
<dbReference type="Gene3D" id="1.10.10.10">
    <property type="entry name" value="Winged helix-like DNA-binding domain superfamily/Winged helix DNA-binding domain"/>
    <property type="match status" value="1"/>
</dbReference>
<sequence length="293" mass="32735">MQADACIMLVVDGDMDKVFKALADPTRRRLLDDLRAENGQTLNELCARLAMTRQSVTQHLGVLEEANLVSTVRRGREKLHYLNPIPIHDVRQRWIESFEEPRLGVLDMIRSEAERPRQQGVEQTQGPATARGRRPVEELAVRPDYVYVTYVHATPDRVWEALTSADLTGKFWGHRNVSDWRPGSPWEHERADGSGISDGSGVVLEAEPPTRLVMTFGEPDAAAGPEASVVTFLIERYHDIVRLTVTHANLPSDEDLAAISLGWPAVMANLKSLLETGQVLPQAPWEMHADLRG</sequence>
<feature type="domain" description="HTH arsR-type" evidence="3">
    <location>
        <begin position="7"/>
        <end position="102"/>
    </location>
</feature>
<dbReference type="SMART" id="SM00418">
    <property type="entry name" value="HTH_ARSR"/>
    <property type="match status" value="1"/>
</dbReference>
<dbReference type="CDD" id="cd08893">
    <property type="entry name" value="SRPBCC_CalC_Aha1-like_GntR-HTH"/>
    <property type="match status" value="1"/>
</dbReference>
<dbReference type="InterPro" id="IPR001845">
    <property type="entry name" value="HTH_ArsR_DNA-bd_dom"/>
</dbReference>
<dbReference type="Pfam" id="PF08327">
    <property type="entry name" value="AHSA1"/>
    <property type="match status" value="1"/>
</dbReference>
<dbReference type="PANTHER" id="PTHR38600:SF1">
    <property type="entry name" value="TRANSCRIPTIONAL REGULATORY PROTEIN"/>
    <property type="match status" value="1"/>
</dbReference>
<dbReference type="SUPFAM" id="SSF55961">
    <property type="entry name" value="Bet v1-like"/>
    <property type="match status" value="1"/>
</dbReference>
<accession>A0ABQ3XGW1</accession>
<dbReference type="PROSITE" id="PS50987">
    <property type="entry name" value="HTH_ARSR_2"/>
    <property type="match status" value="1"/>
</dbReference>
<evidence type="ECO:0000259" key="3">
    <source>
        <dbReference type="PROSITE" id="PS50987"/>
    </source>
</evidence>
<dbReference type="InterPro" id="IPR036390">
    <property type="entry name" value="WH_DNA-bd_sf"/>
</dbReference>
<evidence type="ECO:0000313" key="4">
    <source>
        <dbReference type="EMBL" id="GID57722.1"/>
    </source>
</evidence>
<dbReference type="PANTHER" id="PTHR38600">
    <property type="entry name" value="TRANSCRIPTIONAL REGULATORY PROTEIN"/>
    <property type="match status" value="1"/>
</dbReference>
<dbReference type="InterPro" id="IPR011991">
    <property type="entry name" value="ArsR-like_HTH"/>
</dbReference>
<dbReference type="Gene3D" id="3.30.530.20">
    <property type="match status" value="1"/>
</dbReference>
<dbReference type="Pfam" id="PF12840">
    <property type="entry name" value="HTH_20"/>
    <property type="match status" value="1"/>
</dbReference>
<dbReference type="CDD" id="cd00090">
    <property type="entry name" value="HTH_ARSR"/>
    <property type="match status" value="1"/>
</dbReference>
<proteinExistence type="inferred from homology"/>
<evidence type="ECO:0000256" key="2">
    <source>
        <dbReference type="SAM" id="MobiDB-lite"/>
    </source>
</evidence>
<dbReference type="EMBL" id="BOMG01000076">
    <property type="protein sequence ID" value="GID57722.1"/>
    <property type="molecule type" value="Genomic_DNA"/>
</dbReference>
<protein>
    <submittedName>
        <fullName evidence="4">Transcriptional regulator, ArsR family protein</fullName>
    </submittedName>
</protein>
<gene>
    <name evidence="4" type="ORF">Aco03nite_061260</name>
</gene>
<reference evidence="4 5" key="1">
    <citation type="submission" date="2021-01" db="EMBL/GenBank/DDBJ databases">
        <title>Whole genome shotgun sequence of Actinoplanes couchii NBRC 106145.</title>
        <authorList>
            <person name="Komaki H."/>
            <person name="Tamura T."/>
        </authorList>
    </citation>
    <scope>NUCLEOTIDE SEQUENCE [LARGE SCALE GENOMIC DNA]</scope>
    <source>
        <strain evidence="4 5">NBRC 106145</strain>
    </source>
</reference>
<dbReference type="PRINTS" id="PR00778">
    <property type="entry name" value="HTHARSR"/>
</dbReference>
<evidence type="ECO:0000313" key="5">
    <source>
        <dbReference type="Proteomes" id="UP000612282"/>
    </source>
</evidence>
<dbReference type="InterPro" id="IPR013538">
    <property type="entry name" value="ASHA1/2-like_C"/>
</dbReference>
<dbReference type="InterPro" id="IPR036388">
    <property type="entry name" value="WH-like_DNA-bd_sf"/>
</dbReference>
<comment type="similarity">
    <text evidence="1">Belongs to the AHA1 family.</text>
</comment>
<dbReference type="SUPFAM" id="SSF46785">
    <property type="entry name" value="Winged helix' DNA-binding domain"/>
    <property type="match status" value="1"/>
</dbReference>
<comment type="caution">
    <text evidence="4">The sequence shown here is derived from an EMBL/GenBank/DDBJ whole genome shotgun (WGS) entry which is preliminary data.</text>
</comment>